<evidence type="ECO:0000259" key="13">
    <source>
        <dbReference type="Pfam" id="PF09334"/>
    </source>
</evidence>
<dbReference type="SUPFAM" id="SSF52374">
    <property type="entry name" value="Nucleotidylyl transferase"/>
    <property type="match status" value="1"/>
</dbReference>
<keyword evidence="16" id="KW-1185">Reference proteome</keyword>
<comment type="subcellular location">
    <subcellularLocation>
        <location evidence="9">Cytoplasm</location>
    </subcellularLocation>
</comment>
<sequence length="954" mass="106287">MTEVTEPAADIPPFRYTAELAGEIELRWQDRWAERGTFRAPNPVGPLADPDHPRADAEKLYVLDMFPYPSGAGLHVGHPLGYIGTDCFARYQRMAGRNVLHTMGFDAFGLPAEQYAVQTGTHPRTTTEANISYYRSQLRRLGLGHDDRRSVATIDTDYYRWTQWIFLQVFNSWYDTAANKARPIADLVAEFEAGTRATPDGRPWAELSDAERRRAVDDHRLAYVSEAPVNWCPGLGTVLANEEVTADGRSERGNFPVFKRSLKQWMMRITAYGDRLLDDLETLDWPEPIKLMQRNWIGRSTGAHIFFATSTGDSGSAGEARIQVFTTRPDTVFGATYMVLAPEHPLVDTLVAPTWPEGTKPAWTGGQATPRAAVDTYRKAAGVKTDAERQVENREKTGVFIGAYATNPVNGAQIPIFIADYVLAGYGTGAIMAVPAQDERDWEFAEVFELPIVRTVQPPETFTGKAYTGEGPAVNSARPDGGLDLNGLGIADAKARIIEWLESTGNGSGAVTYRLRDWLFSRQRYWGEPFPIVYDETGNPIALPESMLPVELPEVDDFSPRTFDPEDADSDPETPLSRRKDWVEVELDLGDGPKRYTRETNVMPQWAGSCWYELRYLDPTNSEAFVDPENERYWMGPRTPGDCGGTDLYVGGQEHAVLHLLYARFWHKVLFDLGHVSSFEPFRKLFNQGMIQAYAYQDDRGAYVEAAEVAEVDGGYYLGEQPVNRVYGKMGKSLKNVVTPDEMCAAYGADTFRVYEMSMGPLEVSRPWETRAVVGAYRFLQRVWRALVDEQTGELRVVDSPADEPTRRLLHRSIDGIRADLDGIRMNTAIAKLIELTNGITRLEATPREVAEPLVLMLSPFAPHVAEELWQRLGHAGSLAYEPFPVADPSLLVAESVTYPVQVNGKVRGRVEVAADAAEDDVRAEALAAVADQLAGREPRKVIVIPGRMVSVVV</sequence>
<dbReference type="RefSeq" id="WP_331215749.1">
    <property type="nucleotide sequence ID" value="NZ_JAZGQK010000016.1"/>
</dbReference>
<dbReference type="EMBL" id="JAZGQK010000016">
    <property type="protein sequence ID" value="MEE6260640.1"/>
    <property type="molecule type" value="Genomic_DNA"/>
</dbReference>
<feature type="domain" description="Methionyl/Leucyl tRNA synthetase" evidence="13">
    <location>
        <begin position="66"/>
        <end position="166"/>
    </location>
</feature>
<keyword evidence="3 9" id="KW-0436">Ligase</keyword>
<dbReference type="InterPro" id="IPR013155">
    <property type="entry name" value="M/V/L/I-tRNA-synth_anticd-bd"/>
</dbReference>
<evidence type="ECO:0000256" key="6">
    <source>
        <dbReference type="ARBA" id="ARBA00022917"/>
    </source>
</evidence>
<dbReference type="EC" id="6.1.1.4" evidence="9"/>
<evidence type="ECO:0000256" key="3">
    <source>
        <dbReference type="ARBA" id="ARBA00022598"/>
    </source>
</evidence>
<keyword evidence="2 9" id="KW-0963">Cytoplasm</keyword>
<dbReference type="Proteomes" id="UP001332243">
    <property type="component" value="Unassembled WGS sequence"/>
</dbReference>
<evidence type="ECO:0000256" key="8">
    <source>
        <dbReference type="ARBA" id="ARBA00047469"/>
    </source>
</evidence>
<evidence type="ECO:0000256" key="10">
    <source>
        <dbReference type="RuleBase" id="RU363039"/>
    </source>
</evidence>
<feature type="binding site" evidence="9">
    <location>
        <position position="732"/>
    </location>
    <ligand>
        <name>ATP</name>
        <dbReference type="ChEBI" id="CHEBI:30616"/>
    </ligand>
</feature>
<feature type="domain" description="Leucyl-tRNA synthetase editing" evidence="14">
    <location>
        <begin position="294"/>
        <end position="501"/>
    </location>
</feature>
<proteinExistence type="inferred from homology"/>
<name>A0ABU7RVW1_9ACTN</name>
<dbReference type="Pfam" id="PF09334">
    <property type="entry name" value="tRNA-synt_1g"/>
    <property type="match status" value="1"/>
</dbReference>
<comment type="catalytic activity">
    <reaction evidence="8 9">
        <text>tRNA(Leu) + L-leucine + ATP = L-leucyl-tRNA(Leu) + AMP + diphosphate</text>
        <dbReference type="Rhea" id="RHEA:11688"/>
        <dbReference type="Rhea" id="RHEA-COMP:9613"/>
        <dbReference type="Rhea" id="RHEA-COMP:9622"/>
        <dbReference type="ChEBI" id="CHEBI:30616"/>
        <dbReference type="ChEBI" id="CHEBI:33019"/>
        <dbReference type="ChEBI" id="CHEBI:57427"/>
        <dbReference type="ChEBI" id="CHEBI:78442"/>
        <dbReference type="ChEBI" id="CHEBI:78494"/>
        <dbReference type="ChEBI" id="CHEBI:456215"/>
        <dbReference type="EC" id="6.1.1.4"/>
    </reaction>
</comment>
<accession>A0ABU7RVW1</accession>
<comment type="caution">
    <text evidence="15">The sequence shown here is derived from an EMBL/GenBank/DDBJ whole genome shotgun (WGS) entry which is preliminary data.</text>
</comment>
<comment type="similarity">
    <text evidence="1 9 10">Belongs to the class-I aminoacyl-tRNA synthetase family.</text>
</comment>
<evidence type="ECO:0000259" key="14">
    <source>
        <dbReference type="Pfam" id="PF13603"/>
    </source>
</evidence>
<dbReference type="NCBIfam" id="TIGR00396">
    <property type="entry name" value="leuS_bact"/>
    <property type="match status" value="1"/>
</dbReference>
<dbReference type="SUPFAM" id="SSF47323">
    <property type="entry name" value="Anticodon-binding domain of a subclass of class I aminoacyl-tRNA synthetases"/>
    <property type="match status" value="1"/>
</dbReference>
<dbReference type="InterPro" id="IPR015413">
    <property type="entry name" value="Methionyl/Leucyl_tRNA_Synth"/>
</dbReference>
<comment type="caution">
    <text evidence="9">Lacks conserved residue(s) required for the propagation of feature annotation.</text>
</comment>
<gene>
    <name evidence="9 15" type="primary">leuS</name>
    <name evidence="15" type="ORF">V1633_19320</name>
</gene>
<evidence type="ECO:0000256" key="5">
    <source>
        <dbReference type="ARBA" id="ARBA00022840"/>
    </source>
</evidence>
<evidence type="ECO:0000256" key="9">
    <source>
        <dbReference type="HAMAP-Rule" id="MF_00049"/>
    </source>
</evidence>
<protein>
    <recommendedName>
        <fullName evidence="9">Leucine--tRNA ligase</fullName>
        <ecNumber evidence="9">6.1.1.4</ecNumber>
    </recommendedName>
    <alternativeName>
        <fullName evidence="9">Leucyl-tRNA synthetase</fullName>
        <shortName evidence="9">LeuRS</shortName>
    </alternativeName>
</protein>
<dbReference type="PROSITE" id="PS00178">
    <property type="entry name" value="AA_TRNA_LIGASE_I"/>
    <property type="match status" value="1"/>
</dbReference>
<dbReference type="InterPro" id="IPR009008">
    <property type="entry name" value="Val/Leu/Ile-tRNA-synth_edit"/>
</dbReference>
<evidence type="ECO:0000256" key="11">
    <source>
        <dbReference type="SAM" id="MobiDB-lite"/>
    </source>
</evidence>
<feature type="region of interest" description="Disordered" evidence="11">
    <location>
        <begin position="556"/>
        <end position="577"/>
    </location>
</feature>
<evidence type="ECO:0000256" key="4">
    <source>
        <dbReference type="ARBA" id="ARBA00022741"/>
    </source>
</evidence>
<organism evidence="15 16">
    <name type="scientific">Plantactinospora sonchi</name>
    <dbReference type="NCBI Taxonomy" id="1544735"/>
    <lineage>
        <taxon>Bacteria</taxon>
        <taxon>Bacillati</taxon>
        <taxon>Actinomycetota</taxon>
        <taxon>Actinomycetes</taxon>
        <taxon>Micromonosporales</taxon>
        <taxon>Micromonosporaceae</taxon>
        <taxon>Plantactinospora</taxon>
    </lineage>
</organism>
<evidence type="ECO:0000256" key="7">
    <source>
        <dbReference type="ARBA" id="ARBA00023146"/>
    </source>
</evidence>
<dbReference type="CDD" id="cd07958">
    <property type="entry name" value="Anticodon_Ia_Leu_BEm"/>
    <property type="match status" value="1"/>
</dbReference>
<dbReference type="Gene3D" id="3.90.740.10">
    <property type="entry name" value="Valyl/Leucyl/Isoleucyl-tRNA synthetase, editing domain"/>
    <property type="match status" value="1"/>
</dbReference>
<dbReference type="InterPro" id="IPR025709">
    <property type="entry name" value="Leu_tRNA-synth_edit"/>
</dbReference>
<keyword evidence="6 9" id="KW-0648">Protein biosynthesis</keyword>
<keyword evidence="5 9" id="KW-0067">ATP-binding</keyword>
<evidence type="ECO:0000313" key="16">
    <source>
        <dbReference type="Proteomes" id="UP001332243"/>
    </source>
</evidence>
<dbReference type="HAMAP" id="MF_00049_B">
    <property type="entry name" value="Leu_tRNA_synth_B"/>
    <property type="match status" value="1"/>
</dbReference>
<evidence type="ECO:0000259" key="12">
    <source>
        <dbReference type="Pfam" id="PF08264"/>
    </source>
</evidence>
<dbReference type="Gene3D" id="3.40.50.620">
    <property type="entry name" value="HUPs"/>
    <property type="match status" value="3"/>
</dbReference>
<dbReference type="InterPro" id="IPR001412">
    <property type="entry name" value="aa-tRNA-synth_I_CS"/>
</dbReference>
<evidence type="ECO:0000313" key="15">
    <source>
        <dbReference type="EMBL" id="MEE6260640.1"/>
    </source>
</evidence>
<dbReference type="InterPro" id="IPR014729">
    <property type="entry name" value="Rossmann-like_a/b/a_fold"/>
</dbReference>
<dbReference type="PANTHER" id="PTHR43740">
    <property type="entry name" value="LEUCYL-TRNA SYNTHETASE"/>
    <property type="match status" value="1"/>
</dbReference>
<dbReference type="PRINTS" id="PR00985">
    <property type="entry name" value="TRNASYNTHLEU"/>
</dbReference>
<evidence type="ECO:0000256" key="2">
    <source>
        <dbReference type="ARBA" id="ARBA00022490"/>
    </source>
</evidence>
<dbReference type="GO" id="GO:0004823">
    <property type="term" value="F:leucine-tRNA ligase activity"/>
    <property type="evidence" value="ECO:0007669"/>
    <property type="project" value="UniProtKB-EC"/>
</dbReference>
<dbReference type="Gene3D" id="1.10.730.10">
    <property type="entry name" value="Isoleucyl-tRNA Synthetase, Domain 1"/>
    <property type="match status" value="1"/>
</dbReference>
<dbReference type="Pfam" id="PF13603">
    <property type="entry name" value="tRNA-synt_1_2"/>
    <property type="match status" value="1"/>
</dbReference>
<evidence type="ECO:0000256" key="1">
    <source>
        <dbReference type="ARBA" id="ARBA00005594"/>
    </source>
</evidence>
<keyword evidence="4 9" id="KW-0547">Nucleotide-binding</keyword>
<feature type="domain" description="Methionyl/Valyl/Leucyl/Isoleucyl-tRNA synthetase anticodon-binding" evidence="12">
    <location>
        <begin position="809"/>
        <end position="918"/>
    </location>
</feature>
<dbReference type="Pfam" id="PF08264">
    <property type="entry name" value="Anticodon_1"/>
    <property type="match status" value="1"/>
</dbReference>
<feature type="short sequence motif" description="'KMSKS' region" evidence="9">
    <location>
        <begin position="729"/>
        <end position="733"/>
    </location>
</feature>
<dbReference type="SUPFAM" id="SSF50677">
    <property type="entry name" value="ValRS/IleRS/LeuRS editing domain"/>
    <property type="match status" value="1"/>
</dbReference>
<keyword evidence="7 9" id="KW-0030">Aminoacyl-tRNA synthetase</keyword>
<dbReference type="PANTHER" id="PTHR43740:SF2">
    <property type="entry name" value="LEUCINE--TRNA LIGASE, MITOCHONDRIAL"/>
    <property type="match status" value="1"/>
</dbReference>
<dbReference type="InterPro" id="IPR002302">
    <property type="entry name" value="Leu-tRNA-ligase"/>
</dbReference>
<reference evidence="15 16" key="1">
    <citation type="submission" date="2024-01" db="EMBL/GenBank/DDBJ databases">
        <title>Genome insights into Plantactinospora sonchi sp. nov.</title>
        <authorList>
            <person name="Wang L."/>
        </authorList>
    </citation>
    <scope>NUCLEOTIDE SEQUENCE [LARGE SCALE GENOMIC DNA]</scope>
    <source>
        <strain evidence="15 16">NEAU-QY2</strain>
    </source>
</reference>
<dbReference type="InterPro" id="IPR009080">
    <property type="entry name" value="tRNAsynth_Ia_anticodon-bd"/>
</dbReference>